<proteinExistence type="predicted"/>
<sequence length="121" mass="12021">MRPLRIIVTTADAERLRGALMLASAQAALGGAAALFLQLDAVALLRTPIIAPQDAAHLAAGLPDLATVLTEAQALGVTISACQSGLALCGIAADALPPGVDVGGPVGFMQATGDEARLLIA</sequence>
<reference evidence="1 2" key="1">
    <citation type="submission" date="2017-08" db="EMBL/GenBank/DDBJ databases">
        <title>Whole Genome Sequence of Sphingobium hydrophobicum C1: Insights into Adaption to the Electronic-waste Contaminated Sediment.</title>
        <authorList>
            <person name="Song D."/>
            <person name="Chen X."/>
            <person name="Xu M."/>
        </authorList>
    </citation>
    <scope>NUCLEOTIDE SEQUENCE [LARGE SCALE GENOMIC DNA]</scope>
    <source>
        <strain evidence="1 2">C1</strain>
    </source>
</reference>
<dbReference type="Proteomes" id="UP000217141">
    <property type="component" value="Chromosome I"/>
</dbReference>
<organism evidence="1 2">
    <name type="scientific">Sphingobium xenophagum</name>
    <dbReference type="NCBI Taxonomy" id="121428"/>
    <lineage>
        <taxon>Bacteria</taxon>
        <taxon>Pseudomonadati</taxon>
        <taxon>Pseudomonadota</taxon>
        <taxon>Alphaproteobacteria</taxon>
        <taxon>Sphingomonadales</taxon>
        <taxon>Sphingomonadaceae</taxon>
        <taxon>Sphingobium</taxon>
    </lineage>
</organism>
<name>A0A249MTL7_SPHXE</name>
<accession>A0A249MTL7</accession>
<dbReference type="InterPro" id="IPR003787">
    <property type="entry name" value="Sulphur_relay_DsrE/F-like"/>
</dbReference>
<evidence type="ECO:0000313" key="1">
    <source>
        <dbReference type="EMBL" id="ASY44534.1"/>
    </source>
</evidence>
<dbReference type="Gene3D" id="3.40.1260.10">
    <property type="entry name" value="DsrEFH-like"/>
    <property type="match status" value="1"/>
</dbReference>
<dbReference type="Pfam" id="PF02635">
    <property type="entry name" value="DsrE"/>
    <property type="match status" value="1"/>
</dbReference>
<dbReference type="RefSeq" id="WP_017184054.1">
    <property type="nucleotide sequence ID" value="NZ_CP022745.1"/>
</dbReference>
<dbReference type="EMBL" id="CP022745">
    <property type="protein sequence ID" value="ASY44534.1"/>
    <property type="molecule type" value="Genomic_DNA"/>
</dbReference>
<evidence type="ECO:0000313" key="2">
    <source>
        <dbReference type="Proteomes" id="UP000217141"/>
    </source>
</evidence>
<gene>
    <name evidence="1" type="ORF">CJD35_08820</name>
</gene>
<dbReference type="InterPro" id="IPR027396">
    <property type="entry name" value="DsrEFH-like"/>
</dbReference>
<protein>
    <submittedName>
        <fullName evidence="1">Peroxiredoxin</fullName>
    </submittedName>
</protein>
<dbReference type="KEGG" id="shyd:CJD35_08820"/>
<dbReference type="AlphaFoldDB" id="A0A249MTL7"/>
<dbReference type="SUPFAM" id="SSF75169">
    <property type="entry name" value="DsrEFH-like"/>
    <property type="match status" value="1"/>
</dbReference>